<dbReference type="InterPro" id="IPR029016">
    <property type="entry name" value="GAF-like_dom_sf"/>
</dbReference>
<dbReference type="PANTHER" id="PTHR44757:SF2">
    <property type="entry name" value="BIOFILM ARCHITECTURE MAINTENANCE PROTEIN MBAA"/>
    <property type="match status" value="1"/>
</dbReference>
<keyword evidence="1" id="KW-0472">Membrane</keyword>
<evidence type="ECO:0000259" key="4">
    <source>
        <dbReference type="PROSITE" id="PS50887"/>
    </source>
</evidence>
<proteinExistence type="predicted"/>
<dbReference type="InterPro" id="IPR003018">
    <property type="entry name" value="GAF"/>
</dbReference>
<keyword evidence="1" id="KW-0812">Transmembrane</keyword>
<dbReference type="Pfam" id="PF08448">
    <property type="entry name" value="PAS_4"/>
    <property type="match status" value="1"/>
</dbReference>
<organism evidence="5 6">
    <name type="scientific">Massilia pinisoli</name>
    <dbReference type="NCBI Taxonomy" id="1772194"/>
    <lineage>
        <taxon>Bacteria</taxon>
        <taxon>Pseudomonadati</taxon>
        <taxon>Pseudomonadota</taxon>
        <taxon>Betaproteobacteria</taxon>
        <taxon>Burkholderiales</taxon>
        <taxon>Oxalobacteraceae</taxon>
        <taxon>Telluria group</taxon>
        <taxon>Massilia</taxon>
    </lineage>
</organism>
<comment type="caution">
    <text evidence="5">The sequence shown here is derived from an EMBL/GenBank/DDBJ whole genome shotgun (WGS) entry which is preliminary data.</text>
</comment>
<dbReference type="RefSeq" id="WP_258815313.1">
    <property type="nucleotide sequence ID" value="NZ_JANUGW010000002.1"/>
</dbReference>
<dbReference type="CDD" id="cd00130">
    <property type="entry name" value="PAS"/>
    <property type="match status" value="1"/>
</dbReference>
<dbReference type="SUPFAM" id="SSF55781">
    <property type="entry name" value="GAF domain-like"/>
    <property type="match status" value="1"/>
</dbReference>
<dbReference type="CDD" id="cd01948">
    <property type="entry name" value="EAL"/>
    <property type="match status" value="1"/>
</dbReference>
<dbReference type="PROSITE" id="PS50113">
    <property type="entry name" value="PAC"/>
    <property type="match status" value="1"/>
</dbReference>
<dbReference type="Gene3D" id="3.30.450.40">
    <property type="match status" value="1"/>
</dbReference>
<name>A0ABT1ZL88_9BURK</name>
<dbReference type="EMBL" id="JANUGW010000002">
    <property type="protein sequence ID" value="MCS0580657.1"/>
    <property type="molecule type" value="Genomic_DNA"/>
</dbReference>
<dbReference type="InterPro" id="IPR000014">
    <property type="entry name" value="PAS"/>
</dbReference>
<dbReference type="InterPro" id="IPR000160">
    <property type="entry name" value="GGDEF_dom"/>
</dbReference>
<dbReference type="NCBIfam" id="TIGR00254">
    <property type="entry name" value="GGDEF"/>
    <property type="match status" value="1"/>
</dbReference>
<dbReference type="SUPFAM" id="SSF55785">
    <property type="entry name" value="PYP-like sensor domain (PAS domain)"/>
    <property type="match status" value="1"/>
</dbReference>
<dbReference type="SUPFAM" id="SSF141868">
    <property type="entry name" value="EAL domain-like"/>
    <property type="match status" value="1"/>
</dbReference>
<dbReference type="CDD" id="cd01949">
    <property type="entry name" value="GGDEF"/>
    <property type="match status" value="1"/>
</dbReference>
<feature type="domain" description="GGDEF" evidence="4">
    <location>
        <begin position="565"/>
        <end position="698"/>
    </location>
</feature>
<dbReference type="PANTHER" id="PTHR44757">
    <property type="entry name" value="DIGUANYLATE CYCLASE DGCP"/>
    <property type="match status" value="1"/>
</dbReference>
<keyword evidence="1" id="KW-1133">Transmembrane helix</keyword>
<dbReference type="Gene3D" id="3.30.70.270">
    <property type="match status" value="1"/>
</dbReference>
<accession>A0ABT1ZL88</accession>
<feature type="transmembrane region" description="Helical" evidence="1">
    <location>
        <begin position="171"/>
        <end position="193"/>
    </location>
</feature>
<dbReference type="InterPro" id="IPR043128">
    <property type="entry name" value="Rev_trsase/Diguanyl_cyclase"/>
</dbReference>
<dbReference type="SMART" id="SM00052">
    <property type="entry name" value="EAL"/>
    <property type="match status" value="1"/>
</dbReference>
<dbReference type="SMART" id="SM00065">
    <property type="entry name" value="GAF"/>
    <property type="match status" value="1"/>
</dbReference>
<dbReference type="Gene3D" id="3.30.450.20">
    <property type="entry name" value="PAS domain"/>
    <property type="match status" value="1"/>
</dbReference>
<dbReference type="InterPro" id="IPR035965">
    <property type="entry name" value="PAS-like_dom_sf"/>
</dbReference>
<evidence type="ECO:0000259" key="3">
    <source>
        <dbReference type="PROSITE" id="PS50883"/>
    </source>
</evidence>
<dbReference type="Pfam" id="PF00563">
    <property type="entry name" value="EAL"/>
    <property type="match status" value="1"/>
</dbReference>
<reference evidence="5 6" key="1">
    <citation type="submission" date="2022-08" db="EMBL/GenBank/DDBJ databases">
        <title>Reclassification of Massilia species as members of the genera Telluria, Duganella, Pseudoduganella, Mokoshia gen. nov. and Zemynaea gen. nov. using orthogonal and non-orthogonal genome-based approaches.</title>
        <authorList>
            <person name="Bowman J.P."/>
        </authorList>
    </citation>
    <scope>NUCLEOTIDE SEQUENCE [LARGE SCALE GENOMIC DNA]</scope>
    <source>
        <strain evidence="5 6">JCM 31316</strain>
    </source>
</reference>
<feature type="domain" description="EAL" evidence="3">
    <location>
        <begin position="707"/>
        <end position="961"/>
    </location>
</feature>
<dbReference type="InterPro" id="IPR001633">
    <property type="entry name" value="EAL_dom"/>
</dbReference>
<sequence length="964" mass="104883">MTPLRSPLRRPRRLLSPAALLACLLPRSLVGRVFTVFTFTLMLSMGTGLGLFYRYQFLQHIEDTQDTALTLVEVATQTIEDSVVIGDYDTVKRTLGKMLFQSPFRRAEFIDMAGGTLRVDAPRVTRALAPRWLEGLLAAKLYDVNRIANVGGRDYGVVRLQFDEEKLAAQLWSLVLETAGVASIVFVASLALMRTLVRRWLDNLGRLRSFEDDVAAGRVTAEAALLADAPTEIKEAIRAVNRSAASLRDQFGQRIDSLMNSLVQHKSAMDQAAIVCEADAAGIVTGVNDLFVTSSGFTRPEVVGQRLGDVGRPAGARLPWRPSDRVWNGEVVIEGRHGRCHWHRTIVPMFGADGAVERYICIDIDITERKEFERTIVENAQRQTLIAELGRKALAANDLDDLFADAADAAARGIKAPCAGLFELTPNGMVLRAGAGRLAPATGLQLGHVPGEPLAANERAARRAWFAPLAAAHDIADGIDTPIMCGERMFGVLGVYAAGTRRFGADDASFLHGVANILATAVERHEARNRLTWLAQYDALTNLPNRRRLAQCLEDAIAQAGRGGDRAAVMFIDLDRFKDVNDMLGHGVGDQLLVQAAKRLRACARDEDVVARLGGDEFAVVLPAIAADTDAATVAARVIEALAQPFYLAGQQLFVSASVGIATYPENGRDAEALLKNADTAMYGAKNGGRNNYQFYVAAMHENAAQRLQTEVQLRQALERGEFLLHYQPKLNLAAGTISGFEALLRWNHPQRGLVAPLEFIGILEDTGLILPVGEWVIGEVCRQLAAWQAQGMAVRPVAINLSARQLQQADLDGAVERIVARAGVDPALLEFELTESMLMANPEAAVEILTRIKALGIRLSVDDFGTGYSSLAYLKRFPLDALKIDRTFVRDLPDDPDDAAITKAVIRLAHSLSLKVVAEGVENVEQIRELEQYACDEIQGYYVSRPLPAHGCAALLAGAPAMA</sequence>
<feature type="domain" description="PAC" evidence="2">
    <location>
        <begin position="327"/>
        <end position="378"/>
    </location>
</feature>
<dbReference type="SUPFAM" id="SSF55073">
    <property type="entry name" value="Nucleotide cyclase"/>
    <property type="match status" value="1"/>
</dbReference>
<dbReference type="InterPro" id="IPR000700">
    <property type="entry name" value="PAS-assoc_C"/>
</dbReference>
<dbReference type="InterPro" id="IPR013656">
    <property type="entry name" value="PAS_4"/>
</dbReference>
<keyword evidence="6" id="KW-1185">Reference proteome</keyword>
<evidence type="ECO:0000259" key="2">
    <source>
        <dbReference type="PROSITE" id="PS50113"/>
    </source>
</evidence>
<dbReference type="Proteomes" id="UP001204151">
    <property type="component" value="Unassembled WGS sequence"/>
</dbReference>
<evidence type="ECO:0000313" key="5">
    <source>
        <dbReference type="EMBL" id="MCS0580657.1"/>
    </source>
</evidence>
<dbReference type="PROSITE" id="PS50887">
    <property type="entry name" value="GGDEF"/>
    <property type="match status" value="1"/>
</dbReference>
<dbReference type="Pfam" id="PF00990">
    <property type="entry name" value="GGDEF"/>
    <property type="match status" value="1"/>
</dbReference>
<dbReference type="InterPro" id="IPR029787">
    <property type="entry name" value="Nucleotide_cyclase"/>
</dbReference>
<dbReference type="PROSITE" id="PS50883">
    <property type="entry name" value="EAL"/>
    <property type="match status" value="1"/>
</dbReference>
<dbReference type="Gene3D" id="3.20.20.450">
    <property type="entry name" value="EAL domain"/>
    <property type="match status" value="1"/>
</dbReference>
<gene>
    <name evidence="5" type="ORF">NX784_03545</name>
</gene>
<dbReference type="InterPro" id="IPR052155">
    <property type="entry name" value="Biofilm_reg_signaling"/>
</dbReference>
<dbReference type="Pfam" id="PF01590">
    <property type="entry name" value="GAF"/>
    <property type="match status" value="1"/>
</dbReference>
<dbReference type="InterPro" id="IPR035919">
    <property type="entry name" value="EAL_sf"/>
</dbReference>
<evidence type="ECO:0000313" key="6">
    <source>
        <dbReference type="Proteomes" id="UP001204151"/>
    </source>
</evidence>
<dbReference type="SMART" id="SM00267">
    <property type="entry name" value="GGDEF"/>
    <property type="match status" value="1"/>
</dbReference>
<protein>
    <submittedName>
        <fullName evidence="5">EAL domain-containing protein</fullName>
    </submittedName>
</protein>
<evidence type="ECO:0000256" key="1">
    <source>
        <dbReference type="SAM" id="Phobius"/>
    </source>
</evidence>